<feature type="domain" description="Acyltransferase 3" evidence="8">
    <location>
        <begin position="6"/>
        <end position="304"/>
    </location>
</feature>
<sequence length="339" mass="38350">MIERSSWVDYAKAVGIILVVYGHVARGLLNAKLPLDEHAFLLIDSIIYTFHMPLFFFLSGRFFYKTLEKHGRAGLLLNKADTILYPFVIWSLLQGSFEVALSSYTNNNVTFNDVFSLFWRPRAQFWFLYALFLVFVVSSIVYPLIDRARSSLLVLVFGALFICKDDLAFNPATRFIFENMVFFALGVWFNEVKDLFKEKCKKLIFIFLIFFLCGQYIFHVVLGLTYETGGAMQLALAIISIFFIVALSMCLESVRLEWLTYIGASSMTIYLMHILAGSGIRIVLNKLMGIDSIAIHLVLGVLIGIGAPLLAQVIIRQCGLNFLLAPPKSIAVSSFRYTA</sequence>
<evidence type="ECO:0000313" key="10">
    <source>
        <dbReference type="Proteomes" id="UP000549250"/>
    </source>
</evidence>
<comment type="caution">
    <text evidence="9">The sequence shown here is derived from an EMBL/GenBank/DDBJ whole genome shotgun (WGS) entry which is preliminary data.</text>
</comment>
<feature type="transmembrane region" description="Helical" evidence="7">
    <location>
        <begin position="293"/>
        <end position="315"/>
    </location>
</feature>
<comment type="similarity">
    <text evidence="2">Belongs to the acyltransferase 3 family.</text>
</comment>
<feature type="transmembrane region" description="Helical" evidence="7">
    <location>
        <begin position="45"/>
        <end position="64"/>
    </location>
</feature>
<keyword evidence="9" id="KW-0808">Transferase</keyword>
<proteinExistence type="inferred from homology"/>
<comment type="subcellular location">
    <subcellularLocation>
        <location evidence="1">Cell membrane</location>
        <topology evidence="1">Multi-pass membrane protein</topology>
    </subcellularLocation>
</comment>
<keyword evidence="4 7" id="KW-0812">Transmembrane</keyword>
<dbReference type="GO" id="GO:0016413">
    <property type="term" value="F:O-acetyltransferase activity"/>
    <property type="evidence" value="ECO:0007669"/>
    <property type="project" value="TreeGrafter"/>
</dbReference>
<evidence type="ECO:0000256" key="3">
    <source>
        <dbReference type="ARBA" id="ARBA00022475"/>
    </source>
</evidence>
<keyword evidence="3" id="KW-1003">Cell membrane</keyword>
<accession>A0A839T278</accession>
<keyword evidence="10" id="KW-1185">Reference proteome</keyword>
<evidence type="ECO:0000259" key="8">
    <source>
        <dbReference type="Pfam" id="PF01757"/>
    </source>
</evidence>
<feature type="transmembrane region" description="Helical" evidence="7">
    <location>
        <begin position="204"/>
        <end position="226"/>
    </location>
</feature>
<evidence type="ECO:0000313" key="9">
    <source>
        <dbReference type="EMBL" id="MBB3103208.1"/>
    </source>
</evidence>
<feature type="transmembrane region" description="Helical" evidence="7">
    <location>
        <begin position="7"/>
        <end position="25"/>
    </location>
</feature>
<feature type="transmembrane region" description="Helical" evidence="7">
    <location>
        <begin position="232"/>
        <end position="251"/>
    </location>
</feature>
<dbReference type="AlphaFoldDB" id="A0A839T278"/>
<keyword evidence="6 7" id="KW-0472">Membrane</keyword>
<evidence type="ECO:0000256" key="7">
    <source>
        <dbReference type="SAM" id="Phobius"/>
    </source>
</evidence>
<evidence type="ECO:0000256" key="1">
    <source>
        <dbReference type="ARBA" id="ARBA00004651"/>
    </source>
</evidence>
<reference evidence="9 10" key="1">
    <citation type="submission" date="2020-08" db="EMBL/GenBank/DDBJ databases">
        <title>Genomic Encyclopedia of Type Strains, Phase III (KMG-III): the genomes of soil and plant-associated and newly described type strains.</title>
        <authorList>
            <person name="Whitman W."/>
        </authorList>
    </citation>
    <scope>NUCLEOTIDE SEQUENCE [LARGE SCALE GENOMIC DNA]</scope>
    <source>
        <strain evidence="9 10">CECT 4462</strain>
    </source>
</reference>
<dbReference type="RefSeq" id="WP_183166163.1">
    <property type="nucleotide sequence ID" value="NZ_JACHXI010000006.1"/>
</dbReference>
<dbReference type="Pfam" id="PF01757">
    <property type="entry name" value="Acyl_transf_3"/>
    <property type="match status" value="1"/>
</dbReference>
<feature type="transmembrane region" description="Helical" evidence="7">
    <location>
        <begin position="125"/>
        <end position="145"/>
    </location>
</feature>
<feature type="transmembrane region" description="Helical" evidence="7">
    <location>
        <begin position="152"/>
        <end position="169"/>
    </location>
</feature>
<protein>
    <submittedName>
        <fullName evidence="9">Fucose 4-O-acetylase-like acetyltransferase</fullName>
    </submittedName>
</protein>
<feature type="transmembrane region" description="Helical" evidence="7">
    <location>
        <begin position="175"/>
        <end position="192"/>
    </location>
</feature>
<name>A0A839T278_AZOMA</name>
<dbReference type="GO" id="GO:0009246">
    <property type="term" value="P:enterobacterial common antigen biosynthetic process"/>
    <property type="evidence" value="ECO:0007669"/>
    <property type="project" value="TreeGrafter"/>
</dbReference>
<dbReference type="PANTHER" id="PTHR40074">
    <property type="entry name" value="O-ACETYLTRANSFERASE WECH"/>
    <property type="match status" value="1"/>
</dbReference>
<dbReference type="EMBL" id="JACHXI010000006">
    <property type="protein sequence ID" value="MBB3103208.1"/>
    <property type="molecule type" value="Genomic_DNA"/>
</dbReference>
<keyword evidence="5 7" id="KW-1133">Transmembrane helix</keyword>
<dbReference type="InterPro" id="IPR002656">
    <property type="entry name" value="Acyl_transf_3_dom"/>
</dbReference>
<feature type="transmembrane region" description="Helical" evidence="7">
    <location>
        <begin position="258"/>
        <end position="281"/>
    </location>
</feature>
<feature type="transmembrane region" description="Helical" evidence="7">
    <location>
        <begin position="84"/>
        <end position="105"/>
    </location>
</feature>
<evidence type="ECO:0000256" key="6">
    <source>
        <dbReference type="ARBA" id="ARBA00023136"/>
    </source>
</evidence>
<evidence type="ECO:0000256" key="4">
    <source>
        <dbReference type="ARBA" id="ARBA00022692"/>
    </source>
</evidence>
<organism evidence="9 10">
    <name type="scientific">Azomonas macrocytogenes</name>
    <name type="common">Azotobacter macrocytogenes</name>
    <dbReference type="NCBI Taxonomy" id="69962"/>
    <lineage>
        <taxon>Bacteria</taxon>
        <taxon>Pseudomonadati</taxon>
        <taxon>Pseudomonadota</taxon>
        <taxon>Gammaproteobacteria</taxon>
        <taxon>Pseudomonadales</taxon>
        <taxon>Pseudomonadaceae</taxon>
        <taxon>Azomonas</taxon>
    </lineage>
</organism>
<evidence type="ECO:0000256" key="5">
    <source>
        <dbReference type="ARBA" id="ARBA00022989"/>
    </source>
</evidence>
<dbReference type="GO" id="GO:0005886">
    <property type="term" value="C:plasma membrane"/>
    <property type="evidence" value="ECO:0007669"/>
    <property type="project" value="UniProtKB-SubCell"/>
</dbReference>
<gene>
    <name evidence="9" type="ORF">FHR87_001603</name>
</gene>
<dbReference type="PANTHER" id="PTHR40074:SF2">
    <property type="entry name" value="O-ACETYLTRANSFERASE WECH"/>
    <property type="match status" value="1"/>
</dbReference>
<dbReference type="Proteomes" id="UP000549250">
    <property type="component" value="Unassembled WGS sequence"/>
</dbReference>
<evidence type="ECO:0000256" key="2">
    <source>
        <dbReference type="ARBA" id="ARBA00007400"/>
    </source>
</evidence>